<dbReference type="InterPro" id="IPR052895">
    <property type="entry name" value="HetReg/Transcr_Mod"/>
</dbReference>
<dbReference type="PROSITE" id="PS51257">
    <property type="entry name" value="PROKAR_LIPOPROTEIN"/>
    <property type="match status" value="1"/>
</dbReference>
<feature type="transmembrane region" description="Helical" evidence="2">
    <location>
        <begin position="20"/>
        <end position="36"/>
    </location>
</feature>
<keyword evidence="2" id="KW-0812">Transmembrane</keyword>
<feature type="region of interest" description="Disordered" evidence="1">
    <location>
        <begin position="106"/>
        <end position="130"/>
    </location>
</feature>
<comment type="caution">
    <text evidence="4">The sequence shown here is derived from an EMBL/GenBank/DDBJ whole genome shotgun (WGS) entry which is preliminary data.</text>
</comment>
<dbReference type="Pfam" id="PF06985">
    <property type="entry name" value="HET"/>
    <property type="match status" value="1"/>
</dbReference>
<organism evidence="4 5">
    <name type="scientific">Alternaria tenuissima</name>
    <dbReference type="NCBI Taxonomy" id="119927"/>
    <lineage>
        <taxon>Eukaryota</taxon>
        <taxon>Fungi</taxon>
        <taxon>Dikarya</taxon>
        <taxon>Ascomycota</taxon>
        <taxon>Pezizomycotina</taxon>
        <taxon>Dothideomycetes</taxon>
        <taxon>Pleosporomycetidae</taxon>
        <taxon>Pleosporales</taxon>
        <taxon>Pleosporineae</taxon>
        <taxon>Pleosporaceae</taxon>
        <taxon>Alternaria</taxon>
        <taxon>Alternaria sect. Alternaria</taxon>
        <taxon>Alternaria alternata complex</taxon>
    </lineage>
</organism>
<dbReference type="InterPro" id="IPR010730">
    <property type="entry name" value="HET"/>
</dbReference>
<keyword evidence="2" id="KW-0472">Membrane</keyword>
<dbReference type="Proteomes" id="UP000292402">
    <property type="component" value="Unassembled WGS sequence"/>
</dbReference>
<dbReference type="PANTHER" id="PTHR24148">
    <property type="entry name" value="ANKYRIN REPEAT DOMAIN-CONTAINING PROTEIN 39 HOMOLOG-RELATED"/>
    <property type="match status" value="1"/>
</dbReference>
<reference evidence="5" key="1">
    <citation type="journal article" date="2019" name="bioRxiv">
        <title>Genomics, evolutionary history and diagnostics of the Alternaria alternata species group including apple and Asian pear pathotypes.</title>
        <authorList>
            <person name="Armitage A.D."/>
            <person name="Cockerton H.M."/>
            <person name="Sreenivasaprasad S."/>
            <person name="Woodhall J.W."/>
            <person name="Lane C.R."/>
            <person name="Harrison R.J."/>
            <person name="Clarkson J.P."/>
        </authorList>
    </citation>
    <scope>NUCLEOTIDE SEQUENCE [LARGE SCALE GENOMIC DNA]</scope>
    <source>
        <strain evidence="5">FERA 1082</strain>
    </source>
</reference>
<feature type="compositionally biased region" description="Polar residues" evidence="1">
    <location>
        <begin position="106"/>
        <end position="121"/>
    </location>
</feature>
<feature type="domain" description="Heterokaryon incompatibility" evidence="3">
    <location>
        <begin position="190"/>
        <end position="331"/>
    </location>
</feature>
<evidence type="ECO:0000313" key="4">
    <source>
        <dbReference type="EMBL" id="RYN41560.1"/>
    </source>
</evidence>
<dbReference type="EMBL" id="PDXA01000050">
    <property type="protein sequence ID" value="RYN41560.1"/>
    <property type="molecule type" value="Genomic_DNA"/>
</dbReference>
<accession>A0A4Q4M353</accession>
<dbReference type="AlphaFoldDB" id="A0A4Q4M353"/>
<feature type="transmembrane region" description="Helical" evidence="2">
    <location>
        <begin position="43"/>
        <end position="61"/>
    </location>
</feature>
<evidence type="ECO:0000259" key="3">
    <source>
        <dbReference type="Pfam" id="PF06985"/>
    </source>
</evidence>
<protein>
    <recommendedName>
        <fullName evidence="3">Heterokaryon incompatibility domain-containing protein</fullName>
    </recommendedName>
</protein>
<evidence type="ECO:0000256" key="1">
    <source>
        <dbReference type="SAM" id="MobiDB-lite"/>
    </source>
</evidence>
<dbReference type="PANTHER" id="PTHR24148:SF73">
    <property type="entry name" value="HET DOMAIN PROTEIN (AFU_ORTHOLOGUE AFUA_8G01020)"/>
    <property type="match status" value="1"/>
</dbReference>
<evidence type="ECO:0000313" key="5">
    <source>
        <dbReference type="Proteomes" id="UP000292402"/>
    </source>
</evidence>
<name>A0A4Q4M353_9PLEO</name>
<proteinExistence type="predicted"/>
<gene>
    <name evidence="4" type="ORF">AA0114_g10728</name>
</gene>
<sequence length="752" mass="85015">MPRLSYDTGIWQMSFRSLVVFPWAFLFGCIVLFLAIDGLSDENLNIVATAFVAANIIWVVGLEINVQSNRSGRFLFRTYVKQSKNGSFGSRPLMTLLSRKINRQTANRTPDVQQSPSATNSPVPPNGPPHLNCTAYDTTHFSLEKTSIVYSPLTGDAIRLLHIRPSVNETLGLEADLVHFPLLSAQLKNYKALSYTWGVEKASVSITINGGSMVIRPNLEKILRKLRALKYEYVWVDAICTNQQDDAERSAQVIRMRAIYAGAQSIIVATESGATIAAERIIQILDSIETTSCPSSPATSFADILNDEQALSVLEAFFQDPYWKRIWILQEFAIGYNLEFLIGTRTIAVTKLRTLLQKLNAQSSVEDRWKQVITVFKIRMDWQREVSLKLLLLLEITQGSMCGVRHDRIFGLLGLSVDALKYLPEPNYNIDLISMTVATTRAYIQRNTLEIILLAPHCPHTDVPTWSPNLFHFDLFPPDSRIIDMISNSDSRSRWRATGEAESSITFQDQSLLTPAARIGSIRSLGTKISDPTETGFPAHDATWARKIASSHLCREFYEAMLEKLYTPNPKPALFRSTLVHTRAVHGYSFVKSFSSSHGLPDPEMIHSDLVRWICGNRAFFTGANTLAENATQLRHPFLRHGWNAWSWTYWDNRYWGNEARRVWGRMDRTARLDMRLMCLDQGPEYKIGWAAKGGRLHDEVFLIPGCSSPVILRKRPDAKYEVVGDAIVTGAMQGELWEKLRLEHVQDIEIV</sequence>
<evidence type="ECO:0000256" key="2">
    <source>
        <dbReference type="SAM" id="Phobius"/>
    </source>
</evidence>
<keyword evidence="2" id="KW-1133">Transmembrane helix</keyword>